<proteinExistence type="predicted"/>
<dbReference type="SMART" id="SM00862">
    <property type="entry name" value="Trans_reg_C"/>
    <property type="match status" value="1"/>
</dbReference>
<keyword evidence="6 9" id="KW-0238">DNA-binding</keyword>
<dbReference type="RefSeq" id="WP_146899208.1">
    <property type="nucleotide sequence ID" value="NZ_BAAARM010000001.1"/>
</dbReference>
<keyword evidence="4" id="KW-0902">Two-component regulatory system</keyword>
<evidence type="ECO:0000259" key="11">
    <source>
        <dbReference type="PROSITE" id="PS50110"/>
    </source>
</evidence>
<feature type="DNA-binding region" description="OmpR/PhoB-type" evidence="9">
    <location>
        <begin position="125"/>
        <end position="224"/>
    </location>
</feature>
<evidence type="ECO:0000313" key="14">
    <source>
        <dbReference type="Proteomes" id="UP000321181"/>
    </source>
</evidence>
<keyword evidence="3 8" id="KW-0597">Phosphoprotein</keyword>
<evidence type="ECO:0000259" key="12">
    <source>
        <dbReference type="PROSITE" id="PS51755"/>
    </source>
</evidence>
<evidence type="ECO:0000256" key="10">
    <source>
        <dbReference type="SAM" id="MobiDB-lite"/>
    </source>
</evidence>
<dbReference type="PROSITE" id="PS51755">
    <property type="entry name" value="OMPR_PHOB"/>
    <property type="match status" value="1"/>
</dbReference>
<dbReference type="EMBL" id="BJYY01000001">
    <property type="protein sequence ID" value="GEO32705.1"/>
    <property type="molecule type" value="Genomic_DNA"/>
</dbReference>
<dbReference type="InterPro" id="IPR039420">
    <property type="entry name" value="WalR-like"/>
</dbReference>
<keyword evidence="14" id="KW-1185">Reference proteome</keyword>
<dbReference type="GO" id="GO:0000987">
    <property type="term" value="F:cis-regulatory region sequence-specific DNA binding"/>
    <property type="evidence" value="ECO:0007669"/>
    <property type="project" value="UniProtKB-ARBA"/>
</dbReference>
<dbReference type="Gene3D" id="3.40.50.2300">
    <property type="match status" value="1"/>
</dbReference>
<evidence type="ECO:0000256" key="5">
    <source>
        <dbReference type="ARBA" id="ARBA00023015"/>
    </source>
</evidence>
<evidence type="ECO:0000256" key="6">
    <source>
        <dbReference type="ARBA" id="ARBA00023125"/>
    </source>
</evidence>
<evidence type="ECO:0000256" key="9">
    <source>
        <dbReference type="PROSITE-ProRule" id="PRU01091"/>
    </source>
</evidence>
<evidence type="ECO:0000256" key="7">
    <source>
        <dbReference type="ARBA" id="ARBA00023163"/>
    </source>
</evidence>
<evidence type="ECO:0000256" key="1">
    <source>
        <dbReference type="ARBA" id="ARBA00004496"/>
    </source>
</evidence>
<dbReference type="OrthoDB" id="162434at2"/>
<sequence>MTQLLLVEDDATIVRTLTVTLGAHGYRVEAVGAGSEAIERARSGQDEVLLVDLGLPDIDGIDVVRAVRMTSTVPILVLSARDGRDAKVAALDAGADDYVTKPFDMSELLARLRAALRRARPAAAASVVRAGDLVIDRQARRVERAGRLVHLSPTEWNLLDVLVRTPGSLVTQREILREVWGPQYFDETNYLRVYVAQLRRKLEDRPSQPRHLLTDPGVGYRFEP</sequence>
<dbReference type="PANTHER" id="PTHR48111">
    <property type="entry name" value="REGULATOR OF RPOS"/>
    <property type="match status" value="1"/>
</dbReference>
<dbReference type="InterPro" id="IPR001789">
    <property type="entry name" value="Sig_transdc_resp-reg_receiver"/>
</dbReference>
<keyword evidence="7" id="KW-0804">Transcription</keyword>
<dbReference type="GO" id="GO:0032993">
    <property type="term" value="C:protein-DNA complex"/>
    <property type="evidence" value="ECO:0007669"/>
    <property type="project" value="TreeGrafter"/>
</dbReference>
<dbReference type="GO" id="GO:0000156">
    <property type="term" value="F:phosphorelay response regulator activity"/>
    <property type="evidence" value="ECO:0007669"/>
    <property type="project" value="TreeGrafter"/>
</dbReference>
<comment type="caution">
    <text evidence="13">The sequence shown here is derived from an EMBL/GenBank/DDBJ whole genome shotgun (WGS) entry which is preliminary data.</text>
</comment>
<dbReference type="InterPro" id="IPR036388">
    <property type="entry name" value="WH-like_DNA-bd_sf"/>
</dbReference>
<dbReference type="Gene3D" id="6.10.250.690">
    <property type="match status" value="1"/>
</dbReference>
<dbReference type="FunFam" id="3.40.50.2300:FF:000021">
    <property type="entry name" value="Two-component system response regulator KdpE"/>
    <property type="match status" value="1"/>
</dbReference>
<dbReference type="InterPro" id="IPR011006">
    <property type="entry name" value="CheY-like_superfamily"/>
</dbReference>
<feature type="modified residue" description="4-aspartylphosphate" evidence="8">
    <location>
        <position position="52"/>
    </location>
</feature>
<feature type="domain" description="OmpR/PhoB-type" evidence="12">
    <location>
        <begin position="125"/>
        <end position="224"/>
    </location>
</feature>
<dbReference type="Pfam" id="PF00486">
    <property type="entry name" value="Trans_reg_C"/>
    <property type="match status" value="1"/>
</dbReference>
<reference evidence="13 14" key="1">
    <citation type="submission" date="2019-07" db="EMBL/GenBank/DDBJ databases">
        <title>Whole genome shotgun sequence of Cellulomonas aerilata NBRC 106308.</title>
        <authorList>
            <person name="Hosoyama A."/>
            <person name="Uohara A."/>
            <person name="Ohji S."/>
            <person name="Ichikawa N."/>
        </authorList>
    </citation>
    <scope>NUCLEOTIDE SEQUENCE [LARGE SCALE GENOMIC DNA]</scope>
    <source>
        <strain evidence="13 14">NBRC 106308</strain>
    </source>
</reference>
<dbReference type="InterPro" id="IPR001867">
    <property type="entry name" value="OmpR/PhoB-type_DNA-bd"/>
</dbReference>
<evidence type="ECO:0000256" key="3">
    <source>
        <dbReference type="ARBA" id="ARBA00022553"/>
    </source>
</evidence>
<dbReference type="PANTHER" id="PTHR48111:SF50">
    <property type="entry name" value="KDP OPERON TRANSCRIPTIONAL REGULATORY PROTEIN KDPE"/>
    <property type="match status" value="1"/>
</dbReference>
<feature type="region of interest" description="Disordered" evidence="10">
    <location>
        <begin position="205"/>
        <end position="224"/>
    </location>
</feature>
<dbReference type="SUPFAM" id="SSF52172">
    <property type="entry name" value="CheY-like"/>
    <property type="match status" value="1"/>
</dbReference>
<dbReference type="Gene3D" id="1.10.10.10">
    <property type="entry name" value="Winged helix-like DNA-binding domain superfamily/Winged helix DNA-binding domain"/>
    <property type="match status" value="1"/>
</dbReference>
<protein>
    <submittedName>
        <fullName evidence="13">DNA-binding response regulator</fullName>
    </submittedName>
</protein>
<name>A0A512D8I3_9CELL</name>
<dbReference type="Proteomes" id="UP000321181">
    <property type="component" value="Unassembled WGS sequence"/>
</dbReference>
<dbReference type="PROSITE" id="PS50110">
    <property type="entry name" value="RESPONSE_REGULATORY"/>
    <property type="match status" value="1"/>
</dbReference>
<dbReference type="CDD" id="cd00383">
    <property type="entry name" value="trans_reg_C"/>
    <property type="match status" value="1"/>
</dbReference>
<keyword evidence="2" id="KW-0963">Cytoplasm</keyword>
<evidence type="ECO:0000313" key="13">
    <source>
        <dbReference type="EMBL" id="GEO32705.1"/>
    </source>
</evidence>
<evidence type="ECO:0000256" key="8">
    <source>
        <dbReference type="PROSITE-ProRule" id="PRU00169"/>
    </source>
</evidence>
<dbReference type="AlphaFoldDB" id="A0A512D8I3"/>
<accession>A0A512D8I3</accession>
<dbReference type="GO" id="GO:0005829">
    <property type="term" value="C:cytosol"/>
    <property type="evidence" value="ECO:0007669"/>
    <property type="project" value="TreeGrafter"/>
</dbReference>
<organism evidence="13 14">
    <name type="scientific">Cellulomonas aerilata</name>
    <dbReference type="NCBI Taxonomy" id="515326"/>
    <lineage>
        <taxon>Bacteria</taxon>
        <taxon>Bacillati</taxon>
        <taxon>Actinomycetota</taxon>
        <taxon>Actinomycetes</taxon>
        <taxon>Micrococcales</taxon>
        <taxon>Cellulomonadaceae</taxon>
        <taxon>Cellulomonas</taxon>
    </lineage>
</organism>
<evidence type="ECO:0000256" key="2">
    <source>
        <dbReference type="ARBA" id="ARBA00022490"/>
    </source>
</evidence>
<dbReference type="SMART" id="SM00448">
    <property type="entry name" value="REC"/>
    <property type="match status" value="1"/>
</dbReference>
<evidence type="ECO:0000256" key="4">
    <source>
        <dbReference type="ARBA" id="ARBA00023012"/>
    </source>
</evidence>
<dbReference type="GO" id="GO:0042802">
    <property type="term" value="F:identical protein binding"/>
    <property type="evidence" value="ECO:0007669"/>
    <property type="project" value="UniProtKB-ARBA"/>
</dbReference>
<comment type="subcellular location">
    <subcellularLocation>
        <location evidence="1">Cytoplasm</location>
    </subcellularLocation>
</comment>
<gene>
    <name evidence="13" type="ORF">CAE01nite_04300</name>
</gene>
<dbReference type="Pfam" id="PF00072">
    <property type="entry name" value="Response_reg"/>
    <property type="match status" value="1"/>
</dbReference>
<keyword evidence="5" id="KW-0805">Transcription regulation</keyword>
<dbReference type="GO" id="GO:0045893">
    <property type="term" value="P:positive regulation of DNA-templated transcription"/>
    <property type="evidence" value="ECO:0007669"/>
    <property type="project" value="UniProtKB-ARBA"/>
</dbReference>
<feature type="domain" description="Response regulatory" evidence="11">
    <location>
        <begin position="3"/>
        <end position="116"/>
    </location>
</feature>